<feature type="domain" description="ATPase AAA-type core" evidence="1">
    <location>
        <begin position="26"/>
        <end position="337"/>
    </location>
</feature>
<dbReference type="SUPFAM" id="SSF52540">
    <property type="entry name" value="P-loop containing nucleoside triphosphate hydrolases"/>
    <property type="match status" value="1"/>
</dbReference>
<dbReference type="Pfam" id="PF20469">
    <property type="entry name" value="OLD-like_TOPRIM"/>
    <property type="match status" value="1"/>
</dbReference>
<keyword evidence="3" id="KW-0378">Hydrolase</keyword>
<dbReference type="PANTHER" id="PTHR43581:SF4">
    <property type="entry name" value="ATP_GTP PHOSPHATASE"/>
    <property type="match status" value="1"/>
</dbReference>
<dbReference type="InterPro" id="IPR034139">
    <property type="entry name" value="TOPRIM_OLD"/>
</dbReference>
<protein>
    <submittedName>
        <fullName evidence="3">Putative ATP-dependent endonuclease of the OLD family</fullName>
    </submittedName>
</protein>
<dbReference type="RefSeq" id="WP_090634256.1">
    <property type="nucleotide sequence ID" value="NZ_FOCP01000026.1"/>
</dbReference>
<dbReference type="AlphaFoldDB" id="A0A1H8HUZ5"/>
<reference evidence="3 4" key="1">
    <citation type="submission" date="2016-10" db="EMBL/GenBank/DDBJ databases">
        <authorList>
            <person name="de Groot N.N."/>
        </authorList>
    </citation>
    <scope>NUCLEOTIDE SEQUENCE [LARGE SCALE GENOMIC DNA]</scope>
    <source>
        <strain evidence="3 4">Nm22</strain>
    </source>
</reference>
<keyword evidence="3" id="KW-0255">Endonuclease</keyword>
<dbReference type="GO" id="GO:0016887">
    <property type="term" value="F:ATP hydrolysis activity"/>
    <property type="evidence" value="ECO:0007669"/>
    <property type="project" value="InterPro"/>
</dbReference>
<proteinExistence type="predicted"/>
<dbReference type="InterPro" id="IPR003959">
    <property type="entry name" value="ATPase_AAA_core"/>
</dbReference>
<dbReference type="GO" id="GO:0004519">
    <property type="term" value="F:endonuclease activity"/>
    <property type="evidence" value="ECO:0007669"/>
    <property type="project" value="UniProtKB-KW"/>
</dbReference>
<dbReference type="GO" id="GO:0005524">
    <property type="term" value="F:ATP binding"/>
    <property type="evidence" value="ECO:0007669"/>
    <property type="project" value="InterPro"/>
</dbReference>
<feature type="domain" description="OLD protein-like TOPRIM" evidence="2">
    <location>
        <begin position="387"/>
        <end position="451"/>
    </location>
</feature>
<organism evidence="3 4">
    <name type="scientific">Nitrosomonas marina</name>
    <dbReference type="NCBI Taxonomy" id="917"/>
    <lineage>
        <taxon>Bacteria</taxon>
        <taxon>Pseudomonadati</taxon>
        <taxon>Pseudomonadota</taxon>
        <taxon>Betaproteobacteria</taxon>
        <taxon>Nitrosomonadales</taxon>
        <taxon>Nitrosomonadaceae</taxon>
        <taxon>Nitrosomonas</taxon>
    </lineage>
</organism>
<dbReference type="Proteomes" id="UP000199459">
    <property type="component" value="Unassembled WGS sequence"/>
</dbReference>
<evidence type="ECO:0000313" key="3">
    <source>
        <dbReference type="EMBL" id="SEN59508.1"/>
    </source>
</evidence>
<gene>
    <name evidence="3" type="ORF">SAMN05216325_12628</name>
</gene>
<dbReference type="CDD" id="cd01026">
    <property type="entry name" value="TOPRIM_OLD"/>
    <property type="match status" value="1"/>
</dbReference>
<evidence type="ECO:0000259" key="1">
    <source>
        <dbReference type="Pfam" id="PF13304"/>
    </source>
</evidence>
<dbReference type="InterPro" id="IPR051396">
    <property type="entry name" value="Bact_Antivir_Def_Nuclease"/>
</dbReference>
<dbReference type="InterPro" id="IPR027417">
    <property type="entry name" value="P-loop_NTPase"/>
</dbReference>
<dbReference type="Gene3D" id="3.40.50.300">
    <property type="entry name" value="P-loop containing nucleotide triphosphate hydrolases"/>
    <property type="match status" value="2"/>
</dbReference>
<name>A0A1H8HUZ5_9PROT</name>
<dbReference type="EMBL" id="FOCP01000026">
    <property type="protein sequence ID" value="SEN59508.1"/>
    <property type="molecule type" value="Genomic_DNA"/>
</dbReference>
<keyword evidence="3" id="KW-0540">Nuclease</keyword>
<dbReference type="Pfam" id="PF13304">
    <property type="entry name" value="AAA_21"/>
    <property type="match status" value="1"/>
</dbReference>
<accession>A0A1H8HUZ5</accession>
<evidence type="ECO:0000313" key="4">
    <source>
        <dbReference type="Proteomes" id="UP000199459"/>
    </source>
</evidence>
<evidence type="ECO:0000259" key="2">
    <source>
        <dbReference type="Pfam" id="PF20469"/>
    </source>
</evidence>
<dbReference type="PANTHER" id="PTHR43581">
    <property type="entry name" value="ATP/GTP PHOSPHATASE"/>
    <property type="match status" value="1"/>
</dbReference>
<dbReference type="OrthoDB" id="3322489at2"/>
<sequence length="596" mass="66846">MHLSRIRIENFRNFSLLDVRLSGNVVVVGENRVGKSNLLYALRLILDASLPDAARQLSIGDFWDGLEPPSVDDKISVSIEITQFDNDLDVLAVLTDFRLNDDPNTARLTFEFRPRPDLEQEPATDADYEFVCYGGEDESRHFGHDVRRRITLDVLPALRDAEGDLRSWSKSPLRPLVEKAVMSIGADDLTAIGLAIEAAANQITEFKDVQTLEENIANLFLEMSGESQNVNPKLGLSPTDTSRLHRNIQLLIDDGLRSISDASLGSANLVFLTLKALELRQLIEDNNRDHTFLAIEEPEAHLHPHLQRSVYRHLFESVEEDDDRPLSVFLTTHSPHIASVTPIRSLVLLRNKKEIGTTGKSTSSIPLEDNDVDDLQRYLDVNRAEILFSRGVILVEGDAERFLIPVFAQTMGHNLDNLGISVCSVSGTNFKPYAKFLAGLGIPFSIVTDWDPKENGAPLGVNRAQSLIRTIEEIRNCAVSKELEENLSDIGEKALRGLSKKYGIFLNNHTLEVDLFKDGYEDYIAQTLHEHGFGSIRTARINAWVEKPDELEVKRYLSFIEEIGKGRFAQRLAARLEDIEQPDYIGAAIEFVADRV</sequence>